<dbReference type="InterPro" id="IPR008979">
    <property type="entry name" value="Galactose-bd-like_sf"/>
</dbReference>
<keyword evidence="6 7" id="KW-0131">Cell cycle</keyword>
<evidence type="ECO:0000256" key="4">
    <source>
        <dbReference type="ARBA" id="ARBA00022776"/>
    </source>
</evidence>
<dbReference type="AlphaFoldDB" id="A0A1D1VS21"/>
<gene>
    <name evidence="9" type="primary">RvY_14619-1</name>
    <name evidence="9" type="synonym">RvY_14619.1</name>
    <name evidence="9" type="ORF">RvY_14619</name>
</gene>
<keyword evidence="5 7" id="KW-0833">Ubl conjugation pathway</keyword>
<comment type="similarity">
    <text evidence="1 7">Belongs to the APC10 family.</text>
</comment>
<dbReference type="InterPro" id="IPR004939">
    <property type="entry name" value="APC_su10/DOC_dom"/>
</dbReference>
<organism evidence="9 10">
    <name type="scientific">Ramazzottius varieornatus</name>
    <name type="common">Water bear</name>
    <name type="synonym">Tardigrade</name>
    <dbReference type="NCBI Taxonomy" id="947166"/>
    <lineage>
        <taxon>Eukaryota</taxon>
        <taxon>Metazoa</taxon>
        <taxon>Ecdysozoa</taxon>
        <taxon>Tardigrada</taxon>
        <taxon>Eutardigrada</taxon>
        <taxon>Parachela</taxon>
        <taxon>Hypsibioidea</taxon>
        <taxon>Ramazzottiidae</taxon>
        <taxon>Ramazzottius</taxon>
    </lineage>
</organism>
<dbReference type="Pfam" id="PF03256">
    <property type="entry name" value="ANAPC10"/>
    <property type="match status" value="1"/>
</dbReference>
<dbReference type="Proteomes" id="UP000186922">
    <property type="component" value="Unassembled WGS sequence"/>
</dbReference>
<dbReference type="GO" id="GO:0031145">
    <property type="term" value="P:anaphase-promoting complex-dependent catabolic process"/>
    <property type="evidence" value="ECO:0007669"/>
    <property type="project" value="InterPro"/>
</dbReference>
<evidence type="ECO:0000256" key="7">
    <source>
        <dbReference type="PIRNR" id="PIRNR028841"/>
    </source>
</evidence>
<evidence type="ECO:0000256" key="1">
    <source>
        <dbReference type="ARBA" id="ARBA00006762"/>
    </source>
</evidence>
<dbReference type="Gene3D" id="2.60.120.260">
    <property type="entry name" value="Galactose-binding domain-like"/>
    <property type="match status" value="1"/>
</dbReference>
<sequence>MPEASTKKLRRDLCPLTTEEERTHREVGQNAFWSLSSAKAMTGIEQLRDNRLDTFWQSDGSQPHLINVQFPRKTDIEFVALYCDFKADESYTPQKITVRTGINFNDLQDLQTAEFNEPSGWVVMKLDKKFGRPHRTWMLQIAIISNHQNGRDTHVRQVKIYAPVSEEHLENRADLSICPKFTDSSLLSMSVLR</sequence>
<dbReference type="PANTHER" id="PTHR12936">
    <property type="entry name" value="ANAPHASE-PROMOTING COMPLEX 10"/>
    <property type="match status" value="1"/>
</dbReference>
<dbReference type="OrthoDB" id="24948at2759"/>
<dbReference type="SUPFAM" id="SSF49785">
    <property type="entry name" value="Galactose-binding domain-like"/>
    <property type="match status" value="1"/>
</dbReference>
<dbReference type="GO" id="GO:0070979">
    <property type="term" value="P:protein K11-linked ubiquitination"/>
    <property type="evidence" value="ECO:0007669"/>
    <property type="project" value="TreeGrafter"/>
</dbReference>
<comment type="function">
    <text evidence="7">Component of the anaphase promoting complex/cyclosome (APC/C), a cell cycle-regulated E3 ubiquitin-protein ligase complex that controls progression through mitosis and the G1 phase of the cell cycle.</text>
</comment>
<protein>
    <recommendedName>
        <fullName evidence="2 7">Anaphase-promoting complex subunit 10</fullName>
    </recommendedName>
</protein>
<keyword evidence="3 7" id="KW-0132">Cell division</keyword>
<proteinExistence type="inferred from homology"/>
<evidence type="ECO:0000256" key="3">
    <source>
        <dbReference type="ARBA" id="ARBA00022618"/>
    </source>
</evidence>
<accession>A0A1D1VS21</accession>
<keyword evidence="10" id="KW-1185">Reference proteome</keyword>
<keyword evidence="4 7" id="KW-0498">Mitosis</keyword>
<evidence type="ECO:0000259" key="8">
    <source>
        <dbReference type="PROSITE" id="PS51284"/>
    </source>
</evidence>
<dbReference type="InterPro" id="IPR016901">
    <property type="entry name" value="APC10/Doc1"/>
</dbReference>
<dbReference type="FunFam" id="2.60.120.260:FF:000122">
    <property type="entry name" value="Anaphase-promoting complex subunit 10"/>
    <property type="match status" value="1"/>
</dbReference>
<reference evidence="9 10" key="1">
    <citation type="journal article" date="2016" name="Nat. Commun.">
        <title>Extremotolerant tardigrade genome and improved radiotolerance of human cultured cells by tardigrade-unique protein.</title>
        <authorList>
            <person name="Hashimoto T."/>
            <person name="Horikawa D.D."/>
            <person name="Saito Y."/>
            <person name="Kuwahara H."/>
            <person name="Kozuka-Hata H."/>
            <person name="Shin-I T."/>
            <person name="Minakuchi Y."/>
            <person name="Ohishi K."/>
            <person name="Motoyama A."/>
            <person name="Aizu T."/>
            <person name="Enomoto A."/>
            <person name="Kondo K."/>
            <person name="Tanaka S."/>
            <person name="Hara Y."/>
            <person name="Koshikawa S."/>
            <person name="Sagara H."/>
            <person name="Miura T."/>
            <person name="Yokobori S."/>
            <person name="Miyagawa K."/>
            <person name="Suzuki Y."/>
            <person name="Kubo T."/>
            <person name="Oyama M."/>
            <person name="Kohara Y."/>
            <person name="Fujiyama A."/>
            <person name="Arakawa K."/>
            <person name="Katayama T."/>
            <person name="Toyoda A."/>
            <person name="Kunieda T."/>
        </authorList>
    </citation>
    <scope>NUCLEOTIDE SEQUENCE [LARGE SCALE GENOMIC DNA]</scope>
    <source>
        <strain evidence="9 10">YOKOZUNA-1</strain>
    </source>
</reference>
<dbReference type="GO" id="GO:0005680">
    <property type="term" value="C:anaphase-promoting complex"/>
    <property type="evidence" value="ECO:0007669"/>
    <property type="project" value="InterPro"/>
</dbReference>
<dbReference type="CDD" id="cd08366">
    <property type="entry name" value="APC10"/>
    <property type="match status" value="1"/>
</dbReference>
<dbReference type="PANTHER" id="PTHR12936:SF0">
    <property type="entry name" value="ANAPHASE-PROMOTING COMPLEX SUBUNIT 10"/>
    <property type="match status" value="1"/>
</dbReference>
<evidence type="ECO:0000313" key="9">
    <source>
        <dbReference type="EMBL" id="GAV04320.1"/>
    </source>
</evidence>
<dbReference type="SMART" id="SM01337">
    <property type="entry name" value="APC10"/>
    <property type="match status" value="1"/>
</dbReference>
<evidence type="ECO:0000313" key="10">
    <source>
        <dbReference type="Proteomes" id="UP000186922"/>
    </source>
</evidence>
<name>A0A1D1VS21_RAMVA</name>
<comment type="caution">
    <text evidence="9">The sequence shown here is derived from an EMBL/GenBank/DDBJ whole genome shotgun (WGS) entry which is preliminary data.</text>
</comment>
<dbReference type="PIRSF" id="PIRSF028841">
    <property type="entry name" value="APC10_sub"/>
    <property type="match status" value="1"/>
</dbReference>
<dbReference type="EMBL" id="BDGG01000010">
    <property type="protein sequence ID" value="GAV04320.1"/>
    <property type="molecule type" value="Genomic_DNA"/>
</dbReference>
<evidence type="ECO:0000256" key="5">
    <source>
        <dbReference type="ARBA" id="ARBA00022786"/>
    </source>
</evidence>
<dbReference type="STRING" id="947166.A0A1D1VS21"/>
<evidence type="ECO:0000256" key="2">
    <source>
        <dbReference type="ARBA" id="ARBA00013927"/>
    </source>
</evidence>
<evidence type="ECO:0000256" key="6">
    <source>
        <dbReference type="ARBA" id="ARBA00023306"/>
    </source>
</evidence>
<dbReference type="GO" id="GO:0051301">
    <property type="term" value="P:cell division"/>
    <property type="evidence" value="ECO:0007669"/>
    <property type="project" value="UniProtKB-KW"/>
</dbReference>
<feature type="domain" description="DOC" evidence="8">
    <location>
        <begin position="3"/>
        <end position="187"/>
    </location>
</feature>
<dbReference type="PROSITE" id="PS51284">
    <property type="entry name" value="DOC"/>
    <property type="match status" value="1"/>
</dbReference>